<evidence type="ECO:0000313" key="5">
    <source>
        <dbReference type="EMBL" id="MCZ0864784.1"/>
    </source>
</evidence>
<dbReference type="PANTHER" id="PTHR45339">
    <property type="entry name" value="HYBRID SIGNAL TRANSDUCTION HISTIDINE KINASE J"/>
    <property type="match status" value="1"/>
</dbReference>
<feature type="domain" description="Response regulatory" evidence="4">
    <location>
        <begin position="3"/>
        <end position="119"/>
    </location>
</feature>
<dbReference type="InterPro" id="IPR001789">
    <property type="entry name" value="Sig_transdc_resp-reg_receiver"/>
</dbReference>
<evidence type="ECO:0000256" key="1">
    <source>
        <dbReference type="ARBA" id="ARBA00022553"/>
    </source>
</evidence>
<gene>
    <name evidence="5" type="ORF">O0V09_06205</name>
</gene>
<dbReference type="SUPFAM" id="SSF52172">
    <property type="entry name" value="CheY-like"/>
    <property type="match status" value="1"/>
</dbReference>
<evidence type="ECO:0000259" key="4">
    <source>
        <dbReference type="PROSITE" id="PS50110"/>
    </source>
</evidence>
<evidence type="ECO:0000256" key="2">
    <source>
        <dbReference type="ARBA" id="ARBA00023012"/>
    </source>
</evidence>
<protein>
    <submittedName>
        <fullName evidence="5">Response regulator</fullName>
    </submittedName>
</protein>
<organism evidence="5 6">
    <name type="scientific">Dasania phycosphaerae</name>
    <dbReference type="NCBI Taxonomy" id="2950436"/>
    <lineage>
        <taxon>Bacteria</taxon>
        <taxon>Pseudomonadati</taxon>
        <taxon>Pseudomonadota</taxon>
        <taxon>Gammaproteobacteria</taxon>
        <taxon>Cellvibrionales</taxon>
        <taxon>Spongiibacteraceae</taxon>
        <taxon>Dasania</taxon>
    </lineage>
</organism>
<dbReference type="RefSeq" id="WP_258330938.1">
    <property type="nucleotide sequence ID" value="NZ_JAPTGG010000004.1"/>
</dbReference>
<dbReference type="GO" id="GO:0000160">
    <property type="term" value="P:phosphorelay signal transduction system"/>
    <property type="evidence" value="ECO:0007669"/>
    <property type="project" value="UniProtKB-KW"/>
</dbReference>
<accession>A0A9J6RKN3</accession>
<proteinExistence type="predicted"/>
<dbReference type="PROSITE" id="PS50110">
    <property type="entry name" value="RESPONSE_REGULATORY"/>
    <property type="match status" value="1"/>
</dbReference>
<dbReference type="Pfam" id="PF00072">
    <property type="entry name" value="Response_reg"/>
    <property type="match status" value="1"/>
</dbReference>
<dbReference type="InterPro" id="IPR011006">
    <property type="entry name" value="CheY-like_superfamily"/>
</dbReference>
<dbReference type="Gene3D" id="3.40.50.2300">
    <property type="match status" value="1"/>
</dbReference>
<evidence type="ECO:0000313" key="6">
    <source>
        <dbReference type="Proteomes" id="UP001069090"/>
    </source>
</evidence>
<keyword evidence="6" id="KW-1185">Reference proteome</keyword>
<keyword evidence="2" id="KW-0902">Two-component regulatory system</keyword>
<dbReference type="EMBL" id="JAPTGG010000004">
    <property type="protein sequence ID" value="MCZ0864784.1"/>
    <property type="molecule type" value="Genomic_DNA"/>
</dbReference>
<comment type="caution">
    <text evidence="5">The sequence shown here is derived from an EMBL/GenBank/DDBJ whole genome shotgun (WGS) entry which is preliminary data.</text>
</comment>
<dbReference type="Proteomes" id="UP001069090">
    <property type="component" value="Unassembled WGS sequence"/>
</dbReference>
<dbReference type="SMART" id="SM00448">
    <property type="entry name" value="REC"/>
    <property type="match status" value="1"/>
</dbReference>
<dbReference type="PANTHER" id="PTHR45339:SF1">
    <property type="entry name" value="HYBRID SIGNAL TRANSDUCTION HISTIDINE KINASE J"/>
    <property type="match status" value="1"/>
</dbReference>
<keyword evidence="1 3" id="KW-0597">Phosphoprotein</keyword>
<reference evidence="5 6" key="1">
    <citation type="submission" date="2022-12" db="EMBL/GenBank/DDBJ databases">
        <title>Dasania phycosphaerae sp. nov., isolated from particulate material of the south coast of Korea.</title>
        <authorList>
            <person name="Jiang Y."/>
        </authorList>
    </citation>
    <scope>NUCLEOTIDE SEQUENCE [LARGE SCALE GENOMIC DNA]</scope>
    <source>
        <strain evidence="5 6">GY-19</strain>
    </source>
</reference>
<evidence type="ECO:0000256" key="3">
    <source>
        <dbReference type="PROSITE-ProRule" id="PRU00169"/>
    </source>
</evidence>
<dbReference type="AlphaFoldDB" id="A0A9J6RKN3"/>
<sequence length="121" mass="13255">MLSILLVEDNKENQLLASWIIEDAGYALDIADSAEAGLQQMSLKHYDLVLMDISLPGMSGKDAVRLIRKNPKLKHIPVIAVTAHSAQTELNEINQCGFSAVQFKPLDENLLLQAIKQATAS</sequence>
<feature type="modified residue" description="4-aspartylphosphate" evidence="3">
    <location>
        <position position="52"/>
    </location>
</feature>
<name>A0A9J6RKN3_9GAMM</name>